<keyword evidence="3" id="KW-0378">Hydrolase</keyword>
<dbReference type="GO" id="GO:0016798">
    <property type="term" value="F:hydrolase activity, acting on glycosyl bonds"/>
    <property type="evidence" value="ECO:0007669"/>
    <property type="project" value="UniProtKB-KW"/>
</dbReference>
<dbReference type="EMBL" id="JBHGPK010000089">
    <property type="protein sequence ID" value="MFC2255145.1"/>
    <property type="molecule type" value="Genomic_DNA"/>
</dbReference>
<feature type="signal peptide" evidence="1">
    <location>
        <begin position="1"/>
        <end position="26"/>
    </location>
</feature>
<evidence type="ECO:0000259" key="2">
    <source>
        <dbReference type="Pfam" id="PF09992"/>
    </source>
</evidence>
<dbReference type="Pfam" id="PF09992">
    <property type="entry name" value="NAGPA"/>
    <property type="match status" value="1"/>
</dbReference>
<reference evidence="3 4" key="1">
    <citation type="submission" date="2024-09" db="EMBL/GenBank/DDBJ databases">
        <title>Description of Labrys sedimenti sp. nov., isolated from a diclofenac-degrading enrichment culture, and genome-based reclassification of Labrys portucalensis as a later heterotypic synonym of Labrys neptuniae.</title>
        <authorList>
            <person name="Tancsics A."/>
            <person name="Csepanyi A."/>
        </authorList>
    </citation>
    <scope>NUCLEOTIDE SEQUENCE [LARGE SCALE GENOMIC DNA]</scope>
    <source>
        <strain evidence="3 4">LMG 23412</strain>
    </source>
</reference>
<organism evidence="3 4">
    <name type="scientific">Labrys neptuniae</name>
    <dbReference type="NCBI Taxonomy" id="376174"/>
    <lineage>
        <taxon>Bacteria</taxon>
        <taxon>Pseudomonadati</taxon>
        <taxon>Pseudomonadota</taxon>
        <taxon>Alphaproteobacteria</taxon>
        <taxon>Hyphomicrobiales</taxon>
        <taxon>Xanthobacteraceae</taxon>
        <taxon>Labrys</taxon>
    </lineage>
</organism>
<gene>
    <name evidence="3" type="ORF">ACETRX_36895</name>
</gene>
<accession>A0ABV6ZSI3</accession>
<proteinExistence type="predicted"/>
<protein>
    <submittedName>
        <fullName evidence="3">Phosphodiester glycosidase family protein</fullName>
    </submittedName>
</protein>
<feature type="chain" id="PRO_5046673125" evidence="1">
    <location>
        <begin position="27"/>
        <end position="416"/>
    </location>
</feature>
<evidence type="ECO:0000256" key="1">
    <source>
        <dbReference type="SAM" id="SignalP"/>
    </source>
</evidence>
<evidence type="ECO:0000313" key="3">
    <source>
        <dbReference type="EMBL" id="MFC2255145.1"/>
    </source>
</evidence>
<feature type="domain" description="Phosphodiester glycosidase" evidence="2">
    <location>
        <begin position="281"/>
        <end position="343"/>
    </location>
</feature>
<dbReference type="Proteomes" id="UP001595190">
    <property type="component" value="Unassembled WGS sequence"/>
</dbReference>
<comment type="caution">
    <text evidence="3">The sequence shown here is derived from an EMBL/GenBank/DDBJ whole genome shotgun (WGS) entry which is preliminary data.</text>
</comment>
<keyword evidence="1" id="KW-0732">Signal</keyword>
<keyword evidence="3" id="KW-0326">Glycosidase</keyword>
<sequence>MKMSQYTLALTSIAIFYSMNVNYCLAAPAGIDKINKAITDYSVDGKKKIIVYETDGDKVYLTKKNKDGGYSDLTNIRSLLIIVTNASLISNNSPAIKATLSVNRSDYCEKDDVRSRQGMPQTMEIARPHVAINNFRNINEIDPTIILNVNYFDINTQLKNNQYITWQKSKCSTPLGIYYDSHSGRWNDAANQPHAFAYGDYYFSRKDGTKTALQSMLIVDKNTDRVQFNISDGNSNDAQPPAIESIETTIKEGKQELVAFSGAELLPRLNSEELDSGDGPDAGILQTTRIGIGYNVDKDQLYILQAGYGGAGISRGDLRDIFSALGASKALELDGGGSAVLGVQKDAVTWTGINSKIPNINEKDSSIYSCGSPVDNDFPTGIAKNFVCTPAYQLDGTRRALPGYLALSIGSAGKGE</sequence>
<dbReference type="InterPro" id="IPR018711">
    <property type="entry name" value="NAGPA"/>
</dbReference>
<evidence type="ECO:0000313" key="4">
    <source>
        <dbReference type="Proteomes" id="UP001595190"/>
    </source>
</evidence>
<dbReference type="RefSeq" id="WP_394315707.1">
    <property type="nucleotide sequence ID" value="NZ_JBHGPK010000089.1"/>
</dbReference>
<name>A0ABV6ZSI3_9HYPH</name>